<accession>A0A5K7YU05</accession>
<proteinExistence type="predicted"/>
<dbReference type="EMBL" id="AP021875">
    <property type="protein sequence ID" value="BBO73252.1"/>
    <property type="molecule type" value="Genomic_DNA"/>
</dbReference>
<reference evidence="1 2" key="1">
    <citation type="submission" date="2019-11" db="EMBL/GenBank/DDBJ databases">
        <title>Comparative genomics of hydrocarbon-degrading Desulfosarcina strains.</title>
        <authorList>
            <person name="Watanabe M."/>
            <person name="Kojima H."/>
            <person name="Fukui M."/>
        </authorList>
    </citation>
    <scope>NUCLEOTIDE SEQUENCE [LARGE SCALE GENOMIC DNA]</scope>
    <source>
        <strain evidence="1 2">PP31</strain>
    </source>
</reference>
<evidence type="ECO:0000313" key="1">
    <source>
        <dbReference type="EMBL" id="BBO73252.1"/>
    </source>
</evidence>
<sequence length="67" mass="7565">MMPRQLSCHPQVYFVGESSLAVVEDEVKDWVIKVIGKTLEVLKITDSEEEPSVACKKAGEEKFLRGR</sequence>
<organism evidence="1 2">
    <name type="scientific">Desulfosarcina widdelii</name>
    <dbReference type="NCBI Taxonomy" id="947919"/>
    <lineage>
        <taxon>Bacteria</taxon>
        <taxon>Pseudomonadati</taxon>
        <taxon>Thermodesulfobacteriota</taxon>
        <taxon>Desulfobacteria</taxon>
        <taxon>Desulfobacterales</taxon>
        <taxon>Desulfosarcinaceae</taxon>
        <taxon>Desulfosarcina</taxon>
    </lineage>
</organism>
<gene>
    <name evidence="1" type="ORF">DSCW_06690</name>
</gene>
<dbReference type="AlphaFoldDB" id="A0A5K7YU05"/>
<name>A0A5K7YU05_9BACT</name>
<keyword evidence="2" id="KW-1185">Reference proteome</keyword>
<dbReference type="RefSeq" id="WP_155302377.1">
    <property type="nucleotide sequence ID" value="NZ_AP021875.1"/>
</dbReference>
<evidence type="ECO:0000313" key="2">
    <source>
        <dbReference type="Proteomes" id="UP000427769"/>
    </source>
</evidence>
<dbReference type="KEGG" id="dwd:DSCW_06690"/>
<protein>
    <submittedName>
        <fullName evidence="1">Uncharacterized protein</fullName>
    </submittedName>
</protein>
<dbReference type="Proteomes" id="UP000427769">
    <property type="component" value="Chromosome"/>
</dbReference>